<evidence type="ECO:0000256" key="1">
    <source>
        <dbReference type="SAM" id="MobiDB-lite"/>
    </source>
</evidence>
<feature type="region of interest" description="Disordered" evidence="1">
    <location>
        <begin position="23"/>
        <end position="114"/>
    </location>
</feature>
<dbReference type="AlphaFoldDB" id="A0A914VM16"/>
<protein>
    <submittedName>
        <fullName evidence="3">Uncharacterized protein</fullName>
    </submittedName>
</protein>
<proteinExistence type="predicted"/>
<feature type="compositionally biased region" description="Polar residues" evidence="1">
    <location>
        <begin position="24"/>
        <end position="37"/>
    </location>
</feature>
<evidence type="ECO:0000313" key="2">
    <source>
        <dbReference type="Proteomes" id="UP000887566"/>
    </source>
</evidence>
<dbReference type="Proteomes" id="UP000887566">
    <property type="component" value="Unplaced"/>
</dbReference>
<feature type="compositionally biased region" description="Low complexity" evidence="1">
    <location>
        <begin position="59"/>
        <end position="77"/>
    </location>
</feature>
<keyword evidence="2" id="KW-1185">Reference proteome</keyword>
<organism evidence="2 3">
    <name type="scientific">Plectus sambesii</name>
    <dbReference type="NCBI Taxonomy" id="2011161"/>
    <lineage>
        <taxon>Eukaryota</taxon>
        <taxon>Metazoa</taxon>
        <taxon>Ecdysozoa</taxon>
        <taxon>Nematoda</taxon>
        <taxon>Chromadorea</taxon>
        <taxon>Plectida</taxon>
        <taxon>Plectina</taxon>
        <taxon>Plectoidea</taxon>
        <taxon>Plectidae</taxon>
        <taxon>Plectus</taxon>
    </lineage>
</organism>
<accession>A0A914VM16</accession>
<reference evidence="3" key="1">
    <citation type="submission" date="2022-11" db="UniProtKB">
        <authorList>
            <consortium name="WormBaseParasite"/>
        </authorList>
    </citation>
    <scope>IDENTIFICATION</scope>
</reference>
<feature type="compositionally biased region" description="Polar residues" evidence="1">
    <location>
        <begin position="80"/>
        <end position="105"/>
    </location>
</feature>
<name>A0A914VM16_9BILA</name>
<dbReference type="WBParaSite" id="PSAMB.scaffold2100size25414.g16293.t1">
    <property type="protein sequence ID" value="PSAMB.scaffold2100size25414.g16293.t1"/>
    <property type="gene ID" value="PSAMB.scaffold2100size25414.g16293"/>
</dbReference>
<evidence type="ECO:0000313" key="3">
    <source>
        <dbReference type="WBParaSite" id="PSAMB.scaffold2100size25414.g16293.t1"/>
    </source>
</evidence>
<sequence>MIDEVCESQNEALMISKFTRPISGYSSLGEHQSTVSPQQEQQQRPKQNQHHNEQEQQQRQHQQQNQSQQQLQQNQKNNEAETTQQSVNNDGAGNLSANFSDTNASEEFRESEAT</sequence>